<accession>A0ABS8AF08</accession>
<evidence type="ECO:0000313" key="2">
    <source>
        <dbReference type="EMBL" id="MCB2379003.1"/>
    </source>
</evidence>
<keyword evidence="3" id="KW-1185">Reference proteome</keyword>
<feature type="region of interest" description="Disordered" evidence="1">
    <location>
        <begin position="163"/>
        <end position="186"/>
    </location>
</feature>
<dbReference type="Proteomes" id="UP001165297">
    <property type="component" value="Unassembled WGS sequence"/>
</dbReference>
<organism evidence="2 3">
    <name type="scientific">Hymenobacter nitidus</name>
    <dbReference type="NCBI Taxonomy" id="2880929"/>
    <lineage>
        <taxon>Bacteria</taxon>
        <taxon>Pseudomonadati</taxon>
        <taxon>Bacteroidota</taxon>
        <taxon>Cytophagia</taxon>
        <taxon>Cytophagales</taxon>
        <taxon>Hymenobacteraceae</taxon>
        <taxon>Hymenobacter</taxon>
    </lineage>
</organism>
<proteinExistence type="predicted"/>
<dbReference type="RefSeq" id="WP_226187352.1">
    <property type="nucleotide sequence ID" value="NZ_JAJADQ010000008.1"/>
</dbReference>
<feature type="compositionally biased region" description="Low complexity" evidence="1">
    <location>
        <begin position="171"/>
        <end position="182"/>
    </location>
</feature>
<name>A0ABS8AF08_9BACT</name>
<protein>
    <recommendedName>
        <fullName evidence="4">SH3 domain-containing protein</fullName>
    </recommendedName>
</protein>
<evidence type="ECO:0000256" key="1">
    <source>
        <dbReference type="SAM" id="MobiDB-lite"/>
    </source>
</evidence>
<dbReference type="EMBL" id="JAJADQ010000008">
    <property type="protein sequence ID" value="MCB2379003.1"/>
    <property type="molecule type" value="Genomic_DNA"/>
</dbReference>
<reference evidence="2" key="1">
    <citation type="submission" date="2021-10" db="EMBL/GenBank/DDBJ databases">
        <authorList>
            <person name="Dean J.D."/>
            <person name="Kim M.K."/>
            <person name="Newey C.N."/>
            <person name="Stoker T.S."/>
            <person name="Thompson D.W."/>
            <person name="Grose J.H."/>
        </authorList>
    </citation>
    <scope>NUCLEOTIDE SEQUENCE</scope>
    <source>
        <strain evidence="2">BT635</strain>
    </source>
</reference>
<sequence>MPTTPMLTNPPDSLPFRLGRAVMAWTGGQKTTPSRQALPHVLLLALGITALVSCSDDEARRQSSELRVESPGSAPRRPSVMEAENAAAAAAIPAGSGRRYRVRAETAYFYDSPEKAKPGGSYLRRGDVLYGQDEGNGFVKTNFVNPQGSTVTGWLKAQDLSGLTESAPEQPARSRPVAPAPAEYDPEVPAPAATAPVSAGAGQAAVVRAARSYFYASPDLAQPRKAHCVRGDKVRLGQEQGEAVYVTFTNWEKVTTRGWMKKDALDLGE</sequence>
<comment type="caution">
    <text evidence="2">The sequence shown here is derived from an EMBL/GenBank/DDBJ whole genome shotgun (WGS) entry which is preliminary data.</text>
</comment>
<evidence type="ECO:0008006" key="4">
    <source>
        <dbReference type="Google" id="ProtNLM"/>
    </source>
</evidence>
<evidence type="ECO:0000313" key="3">
    <source>
        <dbReference type="Proteomes" id="UP001165297"/>
    </source>
</evidence>
<gene>
    <name evidence="2" type="ORF">LGH70_15485</name>
</gene>